<dbReference type="Proteomes" id="UP000007703">
    <property type="component" value="Unassembled WGS sequence"/>
</dbReference>
<dbReference type="EMBL" id="CH408077">
    <property type="protein sequence ID" value="EEQ37716.1"/>
    <property type="molecule type" value="Genomic_DNA"/>
</dbReference>
<reference evidence="1 2" key="1">
    <citation type="journal article" date="2009" name="Nature">
        <title>Evolution of pathogenicity and sexual reproduction in eight Candida genomes.</title>
        <authorList>
            <person name="Butler G."/>
            <person name="Rasmussen M.D."/>
            <person name="Lin M.F."/>
            <person name="Santos M.A."/>
            <person name="Sakthikumar S."/>
            <person name="Munro C.A."/>
            <person name="Rheinbay E."/>
            <person name="Grabherr M."/>
            <person name="Forche A."/>
            <person name="Reedy J.L."/>
            <person name="Agrafioti I."/>
            <person name="Arnaud M.B."/>
            <person name="Bates S."/>
            <person name="Brown A.J."/>
            <person name="Brunke S."/>
            <person name="Costanzo M.C."/>
            <person name="Fitzpatrick D.A."/>
            <person name="de Groot P.W."/>
            <person name="Harris D."/>
            <person name="Hoyer L.L."/>
            <person name="Hube B."/>
            <person name="Klis F.M."/>
            <person name="Kodira C."/>
            <person name="Lennard N."/>
            <person name="Logue M.E."/>
            <person name="Martin R."/>
            <person name="Neiman A.M."/>
            <person name="Nikolaou E."/>
            <person name="Quail M.A."/>
            <person name="Quinn J."/>
            <person name="Santos M.C."/>
            <person name="Schmitzberger F.F."/>
            <person name="Sherlock G."/>
            <person name="Shah P."/>
            <person name="Silverstein K.A."/>
            <person name="Skrzypek M.S."/>
            <person name="Soll D."/>
            <person name="Staggs R."/>
            <person name="Stansfield I."/>
            <person name="Stumpf M.P."/>
            <person name="Sudbery P.E."/>
            <person name="Srikantha T."/>
            <person name="Zeng Q."/>
            <person name="Berman J."/>
            <person name="Berriman M."/>
            <person name="Heitman J."/>
            <person name="Gow N.A."/>
            <person name="Lorenz M.C."/>
            <person name="Birren B.W."/>
            <person name="Kellis M."/>
            <person name="Cuomo C.A."/>
        </authorList>
    </citation>
    <scope>NUCLEOTIDE SEQUENCE [LARGE SCALE GENOMIC DNA]</scope>
    <source>
        <strain evidence="1 2">ATCC 42720</strain>
    </source>
</reference>
<protein>
    <submittedName>
        <fullName evidence="1">Uncharacterized protein</fullName>
    </submittedName>
</protein>
<accession>C4Y0V7</accession>
<proteinExistence type="predicted"/>
<organism evidence="1 2">
    <name type="scientific">Clavispora lusitaniae (strain ATCC 42720)</name>
    <name type="common">Yeast</name>
    <name type="synonym">Candida lusitaniae</name>
    <dbReference type="NCBI Taxonomy" id="306902"/>
    <lineage>
        <taxon>Eukaryota</taxon>
        <taxon>Fungi</taxon>
        <taxon>Dikarya</taxon>
        <taxon>Ascomycota</taxon>
        <taxon>Saccharomycotina</taxon>
        <taxon>Pichiomycetes</taxon>
        <taxon>Metschnikowiaceae</taxon>
        <taxon>Clavispora</taxon>
    </lineage>
</organism>
<evidence type="ECO:0000313" key="2">
    <source>
        <dbReference type="Proteomes" id="UP000007703"/>
    </source>
</evidence>
<dbReference type="KEGG" id="clu:CLUG_01839"/>
<gene>
    <name evidence="1" type="ORF">CLUG_01839</name>
</gene>
<dbReference type="VEuPathDB" id="FungiDB:CLUG_01839"/>
<name>C4Y0V7_CLAL4</name>
<evidence type="ECO:0000313" key="1">
    <source>
        <dbReference type="EMBL" id="EEQ37716.1"/>
    </source>
</evidence>
<dbReference type="AlphaFoldDB" id="C4Y0V7"/>
<dbReference type="HOGENOM" id="CLU_1320775_0_0_1"/>
<dbReference type="InParanoid" id="C4Y0V7"/>
<sequence>MVAAPFSITSERRGFASRMRSGSSIIRNWHKCKRSARTISTREAPNFTLTAEITSLKSVERGYLAAKSATLRLLGVGGACGCSPNVSSTFIGVTYSSGLTMKLGSARASRRVRICLSWVESVLARLSAVFTARHSSPASSRCSSKFSALLRRSILKRRGRSSSGASYLCRMNEPASVASSSDKLSTSLWRDLSDDLSSEQWNTSRAGS</sequence>